<dbReference type="InterPro" id="IPR019775">
    <property type="entry name" value="WD40_repeat_CS"/>
</dbReference>
<dbReference type="VEuPathDB" id="FungiDB:A1O9_09989"/>
<dbReference type="STRING" id="1182545.A0A072P237"/>
<dbReference type="PANTHER" id="PTHR19854">
    <property type="entry name" value="TRANSDUCIN BETA-LIKE 3"/>
    <property type="match status" value="1"/>
</dbReference>
<keyword evidence="1 7" id="KW-0853">WD repeat</keyword>
<dbReference type="Pfam" id="PF00400">
    <property type="entry name" value="WD40"/>
    <property type="match status" value="2"/>
</dbReference>
<name>A0A072P237_9EURO</name>
<evidence type="ECO:0000256" key="3">
    <source>
        <dbReference type="ARBA" id="ARBA00037338"/>
    </source>
</evidence>
<accession>A0A072P237</accession>
<dbReference type="PANTHER" id="PTHR19854:SF1">
    <property type="entry name" value="GUANINE NUCLEOTIDE-BINDING PROTEIN SUBUNIT BETA-LIKE PROTEIN 1"/>
    <property type="match status" value="1"/>
</dbReference>
<evidence type="ECO:0000256" key="5">
    <source>
        <dbReference type="ARBA" id="ARBA00038749"/>
    </source>
</evidence>
<comment type="function">
    <text evidence="3">Component of the ASTRA complex involved in chromatin remodeling.</text>
</comment>
<feature type="repeat" description="WD" evidence="7">
    <location>
        <begin position="12"/>
        <end position="53"/>
    </location>
</feature>
<dbReference type="InterPro" id="IPR036322">
    <property type="entry name" value="WD40_repeat_dom_sf"/>
</dbReference>
<evidence type="ECO:0000256" key="4">
    <source>
        <dbReference type="ARBA" id="ARBA00037931"/>
    </source>
</evidence>
<evidence type="ECO:0000313" key="8">
    <source>
        <dbReference type="EMBL" id="KEF54194.1"/>
    </source>
</evidence>
<reference evidence="8 9" key="1">
    <citation type="submission" date="2013-03" db="EMBL/GenBank/DDBJ databases">
        <title>The Genome Sequence of Exophiala aquamarina CBS 119918.</title>
        <authorList>
            <consortium name="The Broad Institute Genomics Platform"/>
            <person name="Cuomo C."/>
            <person name="de Hoog S."/>
            <person name="Gorbushina A."/>
            <person name="Walker B."/>
            <person name="Young S.K."/>
            <person name="Zeng Q."/>
            <person name="Gargeya S."/>
            <person name="Fitzgerald M."/>
            <person name="Haas B."/>
            <person name="Abouelleil A."/>
            <person name="Allen A.W."/>
            <person name="Alvarado L."/>
            <person name="Arachchi H.M."/>
            <person name="Berlin A.M."/>
            <person name="Chapman S.B."/>
            <person name="Gainer-Dewar J."/>
            <person name="Goldberg J."/>
            <person name="Griggs A."/>
            <person name="Gujja S."/>
            <person name="Hansen M."/>
            <person name="Howarth C."/>
            <person name="Imamovic A."/>
            <person name="Ireland A."/>
            <person name="Larimer J."/>
            <person name="McCowan C."/>
            <person name="Murphy C."/>
            <person name="Pearson M."/>
            <person name="Poon T.W."/>
            <person name="Priest M."/>
            <person name="Roberts A."/>
            <person name="Saif S."/>
            <person name="Shea T."/>
            <person name="Sisk P."/>
            <person name="Sykes S."/>
            <person name="Wortman J."/>
            <person name="Nusbaum C."/>
            <person name="Birren B."/>
        </authorList>
    </citation>
    <scope>NUCLEOTIDE SEQUENCE [LARGE SCALE GENOMIC DNA]</scope>
    <source>
        <strain evidence="8 9">CBS 119918</strain>
    </source>
</reference>
<comment type="caution">
    <text evidence="8">The sequence shown here is derived from an EMBL/GenBank/DDBJ whole genome shotgun (WGS) entry which is preliminary data.</text>
</comment>
<dbReference type="PROSITE" id="PS50082">
    <property type="entry name" value="WD_REPEATS_2"/>
    <property type="match status" value="1"/>
</dbReference>
<evidence type="ECO:0000256" key="7">
    <source>
        <dbReference type="PROSITE-ProRule" id="PRU00221"/>
    </source>
</evidence>
<dbReference type="SMART" id="SM00320">
    <property type="entry name" value="WD40"/>
    <property type="match status" value="5"/>
</dbReference>
<dbReference type="HOGENOM" id="CLU_041940_0_1_1"/>
<dbReference type="EMBL" id="AMGV01000011">
    <property type="protein sequence ID" value="KEF54194.1"/>
    <property type="molecule type" value="Genomic_DNA"/>
</dbReference>
<evidence type="ECO:0000256" key="6">
    <source>
        <dbReference type="ARBA" id="ARBA00040563"/>
    </source>
</evidence>
<dbReference type="Proteomes" id="UP000027920">
    <property type="component" value="Unassembled WGS sequence"/>
</dbReference>
<dbReference type="RefSeq" id="XP_013256784.1">
    <property type="nucleotide sequence ID" value="XM_013401330.1"/>
</dbReference>
<dbReference type="SUPFAM" id="SSF50978">
    <property type="entry name" value="WD40 repeat-like"/>
    <property type="match status" value="1"/>
</dbReference>
<comment type="similarity">
    <text evidence="4">Belongs to the WD repeat ASA1 family.</text>
</comment>
<keyword evidence="2" id="KW-0677">Repeat</keyword>
<dbReference type="InterPro" id="IPR001680">
    <property type="entry name" value="WD40_rpt"/>
</dbReference>
<protein>
    <recommendedName>
        <fullName evidence="6">ASTRA-associated protein 1</fullName>
    </recommendedName>
</protein>
<dbReference type="GeneID" id="25284897"/>
<evidence type="ECO:0000313" key="9">
    <source>
        <dbReference type="Proteomes" id="UP000027920"/>
    </source>
</evidence>
<keyword evidence="9" id="KW-1185">Reference proteome</keyword>
<organism evidence="8 9">
    <name type="scientific">Exophiala aquamarina CBS 119918</name>
    <dbReference type="NCBI Taxonomy" id="1182545"/>
    <lineage>
        <taxon>Eukaryota</taxon>
        <taxon>Fungi</taxon>
        <taxon>Dikarya</taxon>
        <taxon>Ascomycota</taxon>
        <taxon>Pezizomycotina</taxon>
        <taxon>Eurotiomycetes</taxon>
        <taxon>Chaetothyriomycetidae</taxon>
        <taxon>Chaetothyriales</taxon>
        <taxon>Herpotrichiellaceae</taxon>
        <taxon>Exophiala</taxon>
    </lineage>
</organism>
<sequence length="401" mass="44466">MSQDPLVPTFVLRGHSSAIHALEFFASNTFLASGDTDGWLVIWRLSSKRPVAVWKAHEGGVMQIKQWTGQRLITHGRDHKLRVWQVRNEDFEVLSTKLPSESPSAAQTQHPQPWLLHSLDVNALNFCAFSVCDQYPEQAPASPMNPTPQLLASPNGLDSGGIDIFQLPSERRVSQLRSDPAVDTGMVMSVALFHSLELQEELVLVSGYEDGQVMVHTCCGAFDHKSQGWVKVLMGKPHSQPVLSLDVFPSKRHFVTSSADAIIAKFSLDPNETRLESSQNAEKAINTKHAGQQGLNVRSDGKIFATAGWDGRIRVYSCKTMKELAVLKWHKDGCYATSFAKILIHNQNDGSGEEVHGEGTKIATRMSALDHIKQERENKARSLHWLAAGGKDAKITLWEVY</sequence>
<proteinExistence type="inferred from homology"/>
<dbReference type="Gene3D" id="2.130.10.10">
    <property type="entry name" value="YVTN repeat-like/Quinoprotein amine dehydrogenase"/>
    <property type="match status" value="2"/>
</dbReference>
<dbReference type="AlphaFoldDB" id="A0A072P237"/>
<dbReference type="InterPro" id="IPR015943">
    <property type="entry name" value="WD40/YVTN_repeat-like_dom_sf"/>
</dbReference>
<gene>
    <name evidence="8" type="ORF">A1O9_09989</name>
</gene>
<evidence type="ECO:0000256" key="2">
    <source>
        <dbReference type="ARBA" id="ARBA00022737"/>
    </source>
</evidence>
<dbReference type="PROSITE" id="PS00678">
    <property type="entry name" value="WD_REPEATS_1"/>
    <property type="match status" value="1"/>
</dbReference>
<evidence type="ECO:0000256" key="1">
    <source>
        <dbReference type="ARBA" id="ARBA00022574"/>
    </source>
</evidence>
<comment type="subunit">
    <text evidence="5">Component of the ASTRA chromatin remodeling machinery complex.</text>
</comment>
<dbReference type="OrthoDB" id="7668193at2759"/>
<dbReference type="PROSITE" id="PS50294">
    <property type="entry name" value="WD_REPEATS_REGION"/>
    <property type="match status" value="1"/>
</dbReference>